<dbReference type="Proteomes" id="UP000662973">
    <property type="component" value="Chromosome"/>
</dbReference>
<proteinExistence type="predicted"/>
<name>A0A897N8I6_9EURY</name>
<reference evidence="1 2" key="1">
    <citation type="submission" date="2020-11" db="EMBL/GenBank/DDBJ databases">
        <title>Carbohydrate-dependent, anaerobic sulfur respiration: A novel catabolism in halophilic archaea.</title>
        <authorList>
            <person name="Sorokin D.Y."/>
            <person name="Messina E."/>
            <person name="Smedile F."/>
            <person name="La Cono V."/>
            <person name="Hallsworth J.E."/>
            <person name="Yakimov M.M."/>
        </authorList>
    </citation>
    <scope>NUCLEOTIDE SEQUENCE [LARGE SCALE GENOMIC DNA]</scope>
    <source>
        <strain evidence="1 2">HSR12-2</strain>
    </source>
</reference>
<sequence>MEVLAKSDGPARRVAADGGVDNGFRIGIARAADSEAIDSFDQIDDAVRKIDELDGPANRRAKLLVYDTDGAGVKLVDELDDSTLRTVLDMDIDRARELRSAFARQYDQGNADLTQIENFAKHTDNLEGIDGLNNGPVDDFMQAGGSGNVRGALDEVRRADDIGAENIERMSLEVYDGKERVGELDIQVESGKIVESKGSFGYTEEGISNELRKKLRTMRVHEDVHIDGNTLEIRANQVGDKNLIRTQINQWEETVATNAKWNQANVDIRIVVEDGSRTVIGG</sequence>
<organism evidence="1 2">
    <name type="scientific">Halapricum desulfuricans</name>
    <dbReference type="NCBI Taxonomy" id="2841257"/>
    <lineage>
        <taxon>Archaea</taxon>
        <taxon>Methanobacteriati</taxon>
        <taxon>Methanobacteriota</taxon>
        <taxon>Stenosarchaea group</taxon>
        <taxon>Halobacteria</taxon>
        <taxon>Halobacteriales</taxon>
        <taxon>Haloarculaceae</taxon>
        <taxon>Halapricum</taxon>
    </lineage>
</organism>
<evidence type="ECO:0000313" key="2">
    <source>
        <dbReference type="Proteomes" id="UP000662973"/>
    </source>
</evidence>
<accession>A0A897N8I6</accession>
<dbReference type="AlphaFoldDB" id="A0A897N8I6"/>
<evidence type="ECO:0000313" key="1">
    <source>
        <dbReference type="EMBL" id="QSG07525.1"/>
    </source>
</evidence>
<keyword evidence="2" id="KW-1185">Reference proteome</keyword>
<dbReference type="KEGG" id="hds:HSR122_0103"/>
<protein>
    <submittedName>
        <fullName evidence="1">Uncharacterized protein</fullName>
    </submittedName>
</protein>
<gene>
    <name evidence="1" type="ORF">HSR122_0103</name>
</gene>
<dbReference type="EMBL" id="CP064788">
    <property type="protein sequence ID" value="QSG07525.1"/>
    <property type="molecule type" value="Genomic_DNA"/>
</dbReference>